<gene>
    <name evidence="1" type="ORF">HF909_08385</name>
</gene>
<proteinExistence type="predicted"/>
<reference evidence="2" key="1">
    <citation type="submission" date="2020-04" db="EMBL/GenBank/DDBJ databases">
        <title>Ralstonia solanacearum UW576, UW763, UW773, and UW774.</title>
        <authorList>
            <person name="Steidl O."/>
            <person name="Truchon A."/>
            <person name="Allen C."/>
        </authorList>
    </citation>
    <scope>NUCLEOTIDE SEQUENCE [LARGE SCALE GENOMIC DNA]</scope>
    <source>
        <strain evidence="2">UW774</strain>
    </source>
</reference>
<evidence type="ECO:0000313" key="1">
    <source>
        <dbReference type="EMBL" id="QOK96448.1"/>
    </source>
</evidence>
<evidence type="ECO:0000313" key="2">
    <source>
        <dbReference type="Proteomes" id="UP000593970"/>
    </source>
</evidence>
<protein>
    <submittedName>
        <fullName evidence="1">Uncharacterized protein</fullName>
    </submittedName>
</protein>
<organism evidence="1 2">
    <name type="scientific">Ralstonia solanacearum</name>
    <name type="common">Pseudomonas solanacearum</name>
    <dbReference type="NCBI Taxonomy" id="305"/>
    <lineage>
        <taxon>Bacteria</taxon>
        <taxon>Pseudomonadati</taxon>
        <taxon>Pseudomonadota</taxon>
        <taxon>Betaproteobacteria</taxon>
        <taxon>Burkholderiales</taxon>
        <taxon>Burkholderiaceae</taxon>
        <taxon>Ralstonia</taxon>
        <taxon>Ralstonia solanacearum species complex</taxon>
    </lineage>
</organism>
<name>A0AA92QAY5_RALSL</name>
<dbReference type="EMBL" id="CP051169">
    <property type="protein sequence ID" value="QOK96448.1"/>
    <property type="molecule type" value="Genomic_DNA"/>
</dbReference>
<dbReference type="AlphaFoldDB" id="A0AA92QAY5"/>
<sequence length="299" mass="33918">MDAVDEDYPGMPIFPTVNEMVRELRLDLADWVNAESARFLKRSIYERTEQRVAYFPDHLLGARSFTCPEGHTVFPSWLTKRPPLQPFRAREGGLWRRRSVELVCEACGASFFIELPNVSPWLGEVSLYGDEAFRDIDTGSAAPRYCVTYSLVSRPILEEDDRRLIEQFIGLKRKHFGHSDRVHCKALFHGAGRRGGPTPEQASTFIGEVADLIATFYGKVAVLNAVGVTYKSTQFKKREIEARKAQVFGTLIQLTIEELTKQGMSPRFFFERTDADGWAKNLFAGGRLTLMCKRPVNPC</sequence>
<dbReference type="Proteomes" id="UP000593970">
    <property type="component" value="Chromosome"/>
</dbReference>
<accession>A0AA92QAY5</accession>